<feature type="domain" description="Sialidase" evidence="2">
    <location>
        <begin position="126"/>
        <end position="396"/>
    </location>
</feature>
<evidence type="ECO:0000256" key="1">
    <source>
        <dbReference type="SAM" id="MobiDB-lite"/>
    </source>
</evidence>
<sequence>MDLRQRLPAAQPQQRPLPGHPELQHHLGHQGHPVDVQHQPGPAVGVVATLLRRPTVRGAAALQGPRRGRRFGLASAALLVCLAGGAPPAYAEGTSAESTAYTNTVSQGDGTRTPDIIATGENRAVVAWREGIWPGKVDQGHIRYAYTTDGGATWSTPRNLAQATSEAMWHYVILYQTGSSIYAFLGRTSPESSSGLPVTLVAKRSTDEGHTWHSHAIDVPQNIANLVVAGRPLRLADGTHVIPFWSSGQRSGVLRSSGESLSTWTAGAFVPDPNGLRAGEPQIVASHDEPGTLIMTARPTSPPASDYLTKPAYAATARSTDGGLSWSPFTLDTELPNYNTKGFLTKGSDGQYLTIYNTAGRAWTGPEPALAREVLHYKVKRPGERWNSGRFFADGPRVTAGTGTGWDTYAMADEYAPGKYFVTWEHDTSAIKVNRLDVSDAFANVSTRFDTLAGWAAAPGSGTADVTPAGELHLAARDAPGASVSRPYAPPGALVATIRGRVGDYSRLDRATGTGASLALSVHTGSRRLAFSVQEDGVYALRASEPGWARVLETPGDTVPHTWKAVVDAQDRATLYRDSQESGAHWTLPTSTTPPGVRLWSSGTVADPAEAWVDSVDVESGIAASTWDDLTGWTATPNGGAAAVTGDSRLRLRSANGSAATVRHGTPKLCDPTVDFRGQVTDPGVLDTATGAGASMAVRVDTGARRLMLTFQSDGVYAIRKGETAWTRVYASTSATAATSWKVVTRSGGEARLYRNGTDTGATWTIQDLATTPGVTHWVQGTTADPVESFVEWTRVTCS</sequence>
<dbReference type="PANTHER" id="PTHR43752:SF2">
    <property type="entry name" value="BNR_ASP-BOX REPEAT FAMILY PROTEIN"/>
    <property type="match status" value="1"/>
</dbReference>
<accession>A0AAD0VG31</accession>
<name>A0AAD0VG31_9ACTN</name>
<dbReference type="PANTHER" id="PTHR43752">
    <property type="entry name" value="BNR/ASP-BOX REPEAT FAMILY PROTEIN"/>
    <property type="match status" value="1"/>
</dbReference>
<evidence type="ECO:0000259" key="2">
    <source>
        <dbReference type="Pfam" id="PF13088"/>
    </source>
</evidence>
<dbReference type="EMBL" id="CP030930">
    <property type="protein sequence ID" value="AXI73568.1"/>
    <property type="molecule type" value="Genomic_DNA"/>
</dbReference>
<reference evidence="3 4" key="1">
    <citation type="submission" date="2018-07" db="EMBL/GenBank/DDBJ databases">
        <title>Complete genome sequence of soil actinomycete Streptomyces cavourensis tj430.</title>
        <authorList>
            <person name="Wang P."/>
            <person name="Huang Y."/>
        </authorList>
    </citation>
    <scope>NUCLEOTIDE SEQUENCE [LARGE SCALE GENOMIC DNA]</scope>
    <source>
        <strain evidence="3 4">TJ430</strain>
    </source>
</reference>
<organism evidence="3 4">
    <name type="scientific">Streptomyces cavourensis</name>
    <dbReference type="NCBI Taxonomy" id="67258"/>
    <lineage>
        <taxon>Bacteria</taxon>
        <taxon>Bacillati</taxon>
        <taxon>Actinomycetota</taxon>
        <taxon>Actinomycetes</taxon>
        <taxon>Kitasatosporales</taxon>
        <taxon>Streptomycetaceae</taxon>
        <taxon>Streptomyces</taxon>
    </lineage>
</organism>
<proteinExistence type="predicted"/>
<dbReference type="Proteomes" id="UP000253779">
    <property type="component" value="Chromosome"/>
</dbReference>
<dbReference type="CDD" id="cd15482">
    <property type="entry name" value="Sialidase_non-viral"/>
    <property type="match status" value="1"/>
</dbReference>
<dbReference type="Gene3D" id="2.120.10.10">
    <property type="match status" value="1"/>
</dbReference>
<dbReference type="InterPro" id="IPR036278">
    <property type="entry name" value="Sialidase_sf"/>
</dbReference>
<feature type="region of interest" description="Disordered" evidence="1">
    <location>
        <begin position="1"/>
        <end position="36"/>
    </location>
</feature>
<protein>
    <submittedName>
        <fullName evidence="3">Exo-alpha-sialidase</fullName>
    </submittedName>
</protein>
<dbReference type="Pfam" id="PF13088">
    <property type="entry name" value="BNR_2"/>
    <property type="match status" value="1"/>
</dbReference>
<dbReference type="SUPFAM" id="SSF50939">
    <property type="entry name" value="Sialidases"/>
    <property type="match status" value="1"/>
</dbReference>
<evidence type="ECO:0000313" key="3">
    <source>
        <dbReference type="EMBL" id="AXI73568.1"/>
    </source>
</evidence>
<evidence type="ECO:0000313" key="4">
    <source>
        <dbReference type="Proteomes" id="UP000253779"/>
    </source>
</evidence>
<dbReference type="AlphaFoldDB" id="A0AAD0VG31"/>
<gene>
    <name evidence="3" type="ORF">DTW94_21615</name>
</gene>
<feature type="compositionally biased region" description="Low complexity" evidence="1">
    <location>
        <begin position="1"/>
        <end position="17"/>
    </location>
</feature>
<dbReference type="InterPro" id="IPR011040">
    <property type="entry name" value="Sialidase"/>
</dbReference>